<comment type="similarity">
    <text evidence="1">Belongs to the type-I restriction system S methylase family.</text>
</comment>
<accession>A0ABT8TZM8</accession>
<dbReference type="SUPFAM" id="SSF116734">
    <property type="entry name" value="DNA methylase specificity domain"/>
    <property type="match status" value="2"/>
</dbReference>
<dbReference type="CDD" id="cd17521">
    <property type="entry name" value="RMtype1_S_Sau13435ORF2165P_TRD2-CR2_like"/>
    <property type="match status" value="1"/>
</dbReference>
<name>A0ABT8TZM8_9FLAO</name>
<dbReference type="Gene3D" id="3.90.220.20">
    <property type="entry name" value="DNA methylase specificity domains"/>
    <property type="match status" value="2"/>
</dbReference>
<organism evidence="5 6">
    <name type="scientific">Chryseobacterium urinae</name>
    <dbReference type="NCBI Taxonomy" id="3058400"/>
    <lineage>
        <taxon>Bacteria</taxon>
        <taxon>Pseudomonadati</taxon>
        <taxon>Bacteroidota</taxon>
        <taxon>Flavobacteriia</taxon>
        <taxon>Flavobacteriales</taxon>
        <taxon>Weeksellaceae</taxon>
        <taxon>Chryseobacterium group</taxon>
        <taxon>Chryseobacterium</taxon>
    </lineage>
</organism>
<dbReference type="PANTHER" id="PTHR30408:SF13">
    <property type="entry name" value="TYPE I RESTRICTION ENZYME HINDI SPECIFICITY SUBUNIT"/>
    <property type="match status" value="1"/>
</dbReference>
<evidence type="ECO:0000313" key="6">
    <source>
        <dbReference type="Proteomes" id="UP001168128"/>
    </source>
</evidence>
<sequence length="409" mass="47733">MINKKLKVGNVPNLRFPEFTEEWETKKLGEVATNVMYGMNAAATNYDGENQYIRITDIDEQTRLFCPNPLSSPDGELDNKYLLHKGDILFARTGASVGKSYLYNDKDGKIYFAGFLIRLNVRDEDPYFIFSQTLTEKYQRWVLTMSMRSGQPGINAEEYKLLPIVIPSIQEQEKISSFLLLIDERIQTQNKIIEELKLLKITISKKLFLRQLRFKNGNNENYIDWNTKKLGEVTTLINKRNKNNEKLPVYSINNKLGFVPQSEQFEGVDSEDRGYDIKLYKIIDKNTFAYNPARINVGSIGYSENLENIIISSLYVCFKTDNTVNDNFLYQYLKTDFFNREVLKNVEGGVRDYLFYDNFARIKFDLPCIEEQKKIADYLSSIDSKIDIESQLLHKFEEQKRYLLANLFI</sequence>
<dbReference type="InterPro" id="IPR044946">
    <property type="entry name" value="Restrct_endonuc_typeI_TRD_sf"/>
</dbReference>
<gene>
    <name evidence="5" type="ORF">QWT87_04885</name>
</gene>
<dbReference type="PANTHER" id="PTHR30408">
    <property type="entry name" value="TYPE-1 RESTRICTION ENZYME ECOKI SPECIFICITY PROTEIN"/>
    <property type="match status" value="1"/>
</dbReference>
<dbReference type="EMBL" id="JAULSJ010000005">
    <property type="protein sequence ID" value="MDO3424218.1"/>
    <property type="molecule type" value="Genomic_DNA"/>
</dbReference>
<keyword evidence="3" id="KW-0238">DNA-binding</keyword>
<evidence type="ECO:0000313" key="5">
    <source>
        <dbReference type="EMBL" id="MDO3424218.1"/>
    </source>
</evidence>
<dbReference type="InterPro" id="IPR000055">
    <property type="entry name" value="Restrct_endonuc_typeI_TRD"/>
</dbReference>
<dbReference type="InterPro" id="IPR052021">
    <property type="entry name" value="Type-I_RS_S_subunit"/>
</dbReference>
<evidence type="ECO:0000256" key="2">
    <source>
        <dbReference type="ARBA" id="ARBA00022747"/>
    </source>
</evidence>
<keyword evidence="2" id="KW-0680">Restriction system</keyword>
<keyword evidence="5" id="KW-0378">Hydrolase</keyword>
<dbReference type="GO" id="GO:0004519">
    <property type="term" value="F:endonuclease activity"/>
    <property type="evidence" value="ECO:0007669"/>
    <property type="project" value="UniProtKB-KW"/>
</dbReference>
<feature type="domain" description="Type I restriction modification DNA specificity" evidence="4">
    <location>
        <begin position="223"/>
        <end position="395"/>
    </location>
</feature>
<evidence type="ECO:0000256" key="1">
    <source>
        <dbReference type="ARBA" id="ARBA00010923"/>
    </source>
</evidence>
<evidence type="ECO:0000259" key="4">
    <source>
        <dbReference type="Pfam" id="PF01420"/>
    </source>
</evidence>
<dbReference type="Pfam" id="PF01420">
    <property type="entry name" value="Methylase_S"/>
    <property type="match status" value="2"/>
</dbReference>
<keyword evidence="5" id="KW-0255">Endonuclease</keyword>
<protein>
    <submittedName>
        <fullName evidence="5">Restriction endonuclease subunit S</fullName>
        <ecNumber evidence="5">3.1.21.-</ecNumber>
    </submittedName>
</protein>
<proteinExistence type="inferred from homology"/>
<reference evidence="5" key="1">
    <citation type="submission" date="2023-07" db="EMBL/GenBank/DDBJ databases">
        <title>AMR profile of multidrug- resistance Chryseobacterium gambrini related strain.</title>
        <authorList>
            <person name="Kirdat K."/>
            <person name="Bhatt A."/>
            <person name="Kuyare S."/>
            <person name="Yadav A."/>
        </authorList>
    </citation>
    <scope>NUCLEOTIDE SEQUENCE</scope>
    <source>
        <strain evidence="5">APV-1</strain>
    </source>
</reference>
<feature type="domain" description="Type I restriction modification DNA specificity" evidence="4">
    <location>
        <begin position="21"/>
        <end position="197"/>
    </location>
</feature>
<dbReference type="GO" id="GO:0016787">
    <property type="term" value="F:hydrolase activity"/>
    <property type="evidence" value="ECO:0007669"/>
    <property type="project" value="UniProtKB-KW"/>
</dbReference>
<dbReference type="EC" id="3.1.21.-" evidence="5"/>
<dbReference type="Proteomes" id="UP001168128">
    <property type="component" value="Unassembled WGS sequence"/>
</dbReference>
<keyword evidence="6" id="KW-1185">Reference proteome</keyword>
<comment type="caution">
    <text evidence="5">The sequence shown here is derived from an EMBL/GenBank/DDBJ whole genome shotgun (WGS) entry which is preliminary data.</text>
</comment>
<keyword evidence="5" id="KW-0540">Nuclease</keyword>
<evidence type="ECO:0000256" key="3">
    <source>
        <dbReference type="ARBA" id="ARBA00023125"/>
    </source>
</evidence>
<dbReference type="RefSeq" id="WP_302714247.1">
    <property type="nucleotide sequence ID" value="NZ_JAULSJ010000005.1"/>
</dbReference>